<dbReference type="Gene3D" id="1.10.260.40">
    <property type="entry name" value="lambda repressor-like DNA-binding domains"/>
    <property type="match status" value="1"/>
</dbReference>
<evidence type="ECO:0000313" key="3">
    <source>
        <dbReference type="EMBL" id="WEK36016.1"/>
    </source>
</evidence>
<dbReference type="InterPro" id="IPR013430">
    <property type="entry name" value="Toxin_antidote_HigA"/>
</dbReference>
<gene>
    <name evidence="3" type="ORF">P0Y53_00760</name>
</gene>
<evidence type="ECO:0000313" key="4">
    <source>
        <dbReference type="Proteomes" id="UP001220610"/>
    </source>
</evidence>
<name>A0AAJ5WS50_9BACT</name>
<dbReference type="SUPFAM" id="SSF47413">
    <property type="entry name" value="lambda repressor-like DNA-binding domains"/>
    <property type="match status" value="1"/>
</dbReference>
<feature type="domain" description="HTH cro/C1-type" evidence="2">
    <location>
        <begin position="21"/>
        <end position="70"/>
    </location>
</feature>
<keyword evidence="1" id="KW-0238">DNA-binding</keyword>
<dbReference type="GO" id="GO:0003677">
    <property type="term" value="F:DNA binding"/>
    <property type="evidence" value="ECO:0007669"/>
    <property type="project" value="UniProtKB-KW"/>
</dbReference>
<evidence type="ECO:0000256" key="1">
    <source>
        <dbReference type="ARBA" id="ARBA00023125"/>
    </source>
</evidence>
<dbReference type="AlphaFoldDB" id="A0AAJ5WS50"/>
<dbReference type="InterPro" id="IPR001387">
    <property type="entry name" value="Cro/C1-type_HTH"/>
</dbReference>
<evidence type="ECO:0000259" key="2">
    <source>
        <dbReference type="PROSITE" id="PS50943"/>
    </source>
</evidence>
<reference evidence="3" key="1">
    <citation type="submission" date="2023-03" db="EMBL/GenBank/DDBJ databases">
        <title>Andean soil-derived lignocellulolytic bacterial consortium as a source of novel taxa and putative plastic-active enzymes.</title>
        <authorList>
            <person name="Diaz-Garcia L."/>
            <person name="Chuvochina M."/>
            <person name="Feuerriegel G."/>
            <person name="Bunk B."/>
            <person name="Sproer C."/>
            <person name="Streit W.R."/>
            <person name="Rodriguez L.M."/>
            <person name="Overmann J."/>
            <person name="Jimenez D.J."/>
        </authorList>
    </citation>
    <scope>NUCLEOTIDE SEQUENCE</scope>
    <source>
        <strain evidence="3">MAG 7</strain>
    </source>
</reference>
<accession>A0AAJ5WS50</accession>
<dbReference type="Pfam" id="PF01381">
    <property type="entry name" value="HTH_3"/>
    <property type="match status" value="1"/>
</dbReference>
<dbReference type="InterPro" id="IPR010982">
    <property type="entry name" value="Lambda_DNA-bd_dom_sf"/>
</dbReference>
<dbReference type="PANTHER" id="PTHR36924:SF1">
    <property type="entry name" value="ANTITOXIN HIGA-1"/>
    <property type="match status" value="1"/>
</dbReference>
<dbReference type="CDD" id="cd00093">
    <property type="entry name" value="HTH_XRE"/>
    <property type="match status" value="1"/>
</dbReference>
<protein>
    <submittedName>
        <fullName evidence="3">HigA family addiction module antitoxin</fullName>
    </submittedName>
</protein>
<dbReference type="PANTHER" id="PTHR36924">
    <property type="entry name" value="ANTITOXIN HIGA-1"/>
    <property type="match status" value="1"/>
</dbReference>
<proteinExistence type="predicted"/>
<sequence>MVKRGLPPSHPGTILREIFMQERNLTVTELAEGLGMTRANLSAILNMRAGISPEVAVKLSEAFGNTAQFWINLQTNYELWHAEKKVKRSAIRHFRLPADKKQATRA</sequence>
<organism evidence="3 4">
    <name type="scientific">Candidatus Pseudobacter hemicellulosilyticus</name>
    <dbReference type="NCBI Taxonomy" id="3121375"/>
    <lineage>
        <taxon>Bacteria</taxon>
        <taxon>Pseudomonadati</taxon>
        <taxon>Bacteroidota</taxon>
        <taxon>Chitinophagia</taxon>
        <taxon>Chitinophagales</taxon>
        <taxon>Chitinophagaceae</taxon>
        <taxon>Pseudobacter</taxon>
    </lineage>
</organism>
<dbReference type="EMBL" id="CP119311">
    <property type="protein sequence ID" value="WEK36016.1"/>
    <property type="molecule type" value="Genomic_DNA"/>
</dbReference>
<dbReference type="NCBIfam" id="TIGR02607">
    <property type="entry name" value="antidote_HigA"/>
    <property type="match status" value="1"/>
</dbReference>
<dbReference type="SMART" id="SM00530">
    <property type="entry name" value="HTH_XRE"/>
    <property type="match status" value="1"/>
</dbReference>
<dbReference type="PROSITE" id="PS50943">
    <property type="entry name" value="HTH_CROC1"/>
    <property type="match status" value="1"/>
</dbReference>
<dbReference type="Proteomes" id="UP001220610">
    <property type="component" value="Chromosome"/>
</dbReference>